<dbReference type="PANTHER" id="PTHR12151:SF25">
    <property type="entry name" value="LINALOOL DEHYDRATASE_ISOMERASE DOMAIN-CONTAINING PROTEIN"/>
    <property type="match status" value="1"/>
</dbReference>
<dbReference type="InterPro" id="IPR036249">
    <property type="entry name" value="Thioredoxin-like_sf"/>
</dbReference>
<dbReference type="FunFam" id="3.40.30.10:FF:000013">
    <property type="entry name" value="Blast:Protein SCO1 homolog, mitochondrial"/>
    <property type="match status" value="1"/>
</dbReference>
<feature type="binding site" evidence="3">
    <location>
        <position position="79"/>
    </location>
    <ligand>
        <name>Cu cation</name>
        <dbReference type="ChEBI" id="CHEBI:23378"/>
    </ligand>
</feature>
<dbReference type="SUPFAM" id="SSF52833">
    <property type="entry name" value="Thioredoxin-like"/>
    <property type="match status" value="1"/>
</dbReference>
<evidence type="ECO:0000313" key="7">
    <source>
        <dbReference type="Proteomes" id="UP000293520"/>
    </source>
</evidence>
<proteinExistence type="inferred from homology"/>
<feature type="domain" description="Thioredoxin" evidence="5">
    <location>
        <begin position="41"/>
        <end position="202"/>
    </location>
</feature>
<dbReference type="EMBL" id="SISK01000001">
    <property type="protein sequence ID" value="TBN43674.1"/>
    <property type="molecule type" value="Genomic_DNA"/>
</dbReference>
<dbReference type="InterPro" id="IPR013766">
    <property type="entry name" value="Thioredoxin_domain"/>
</dbReference>
<keyword evidence="3" id="KW-0479">Metal-binding</keyword>
<keyword evidence="2 3" id="KW-0186">Copper</keyword>
<dbReference type="Gene3D" id="3.40.30.10">
    <property type="entry name" value="Glutaredoxin"/>
    <property type="match status" value="1"/>
</dbReference>
<organism evidence="6 7">
    <name type="scientific">Paracoccus subflavus</name>
    <dbReference type="NCBI Taxonomy" id="2528244"/>
    <lineage>
        <taxon>Bacteria</taxon>
        <taxon>Pseudomonadati</taxon>
        <taxon>Pseudomonadota</taxon>
        <taxon>Alphaproteobacteria</taxon>
        <taxon>Rhodobacterales</taxon>
        <taxon>Paracoccaceae</taxon>
        <taxon>Paracoccus</taxon>
    </lineage>
</organism>
<dbReference type="GO" id="GO:0046872">
    <property type="term" value="F:metal ion binding"/>
    <property type="evidence" value="ECO:0007669"/>
    <property type="project" value="UniProtKB-KW"/>
</dbReference>
<keyword evidence="7" id="KW-1185">Reference proteome</keyword>
<feature type="binding site" evidence="3">
    <location>
        <position position="167"/>
    </location>
    <ligand>
        <name>Cu cation</name>
        <dbReference type="ChEBI" id="CHEBI:23378"/>
    </ligand>
</feature>
<dbReference type="RefSeq" id="WP_130989375.1">
    <property type="nucleotide sequence ID" value="NZ_SISK01000001.1"/>
</dbReference>
<evidence type="ECO:0000256" key="4">
    <source>
        <dbReference type="PIRSR" id="PIRSR603782-2"/>
    </source>
</evidence>
<dbReference type="CDD" id="cd02968">
    <property type="entry name" value="SCO"/>
    <property type="match status" value="1"/>
</dbReference>
<dbReference type="PANTHER" id="PTHR12151">
    <property type="entry name" value="ELECTRON TRANSPORT PROTIN SCO1/SENC FAMILY MEMBER"/>
    <property type="match status" value="1"/>
</dbReference>
<accession>A0A4Q9G4P4</accession>
<dbReference type="OrthoDB" id="9790194at2"/>
<comment type="similarity">
    <text evidence="1">Belongs to the SCO1/2 family.</text>
</comment>
<sequence>MRRRSVILLGLGGAASAAAFTLGLGAWRSREGVLARQDPRLPLPLSLMDWRLTDHRGNAVSPDDWIGRPAMVFFGFTWCPDVCPTTLLDISDWLEELGSDADDLTVALITVDPERDRPEVLADYLANFDPRITGLTGTSDQVGSAAEGFRVTYQKVPREGEDYTMNHTAGVFLFHRDGRFGGIVDFHEDRRYTIPKIRRMLG</sequence>
<keyword evidence="4" id="KW-1015">Disulfide bond</keyword>
<feature type="disulfide bond" description="Redox-active" evidence="4">
    <location>
        <begin position="79"/>
        <end position="83"/>
    </location>
</feature>
<gene>
    <name evidence="6" type="ORF">EYE42_00590</name>
</gene>
<dbReference type="Pfam" id="PF02630">
    <property type="entry name" value="SCO1-SenC"/>
    <property type="match status" value="1"/>
</dbReference>
<dbReference type="PROSITE" id="PS51352">
    <property type="entry name" value="THIOREDOXIN_2"/>
    <property type="match status" value="1"/>
</dbReference>
<evidence type="ECO:0000256" key="2">
    <source>
        <dbReference type="ARBA" id="ARBA00023008"/>
    </source>
</evidence>
<dbReference type="Proteomes" id="UP000293520">
    <property type="component" value="Unassembled WGS sequence"/>
</dbReference>
<evidence type="ECO:0000256" key="1">
    <source>
        <dbReference type="ARBA" id="ARBA00010996"/>
    </source>
</evidence>
<evidence type="ECO:0000256" key="3">
    <source>
        <dbReference type="PIRSR" id="PIRSR603782-1"/>
    </source>
</evidence>
<evidence type="ECO:0000313" key="6">
    <source>
        <dbReference type="EMBL" id="TBN43674.1"/>
    </source>
</evidence>
<dbReference type="InterPro" id="IPR003782">
    <property type="entry name" value="SCO1/SenC"/>
</dbReference>
<protein>
    <submittedName>
        <fullName evidence="6">SCO family protein</fullName>
    </submittedName>
</protein>
<reference evidence="6 7" key="1">
    <citation type="submission" date="2019-02" db="EMBL/GenBank/DDBJ databases">
        <title>Paracoccus subflavus sp. nov., isolated from marine sediment of the Pacific Ocean.</title>
        <authorList>
            <person name="Zhang G."/>
        </authorList>
    </citation>
    <scope>NUCLEOTIDE SEQUENCE [LARGE SCALE GENOMIC DNA]</scope>
    <source>
        <strain evidence="6 7">GY0581</strain>
    </source>
</reference>
<evidence type="ECO:0000259" key="5">
    <source>
        <dbReference type="PROSITE" id="PS51352"/>
    </source>
</evidence>
<dbReference type="AlphaFoldDB" id="A0A4Q9G4P4"/>
<comment type="caution">
    <text evidence="6">The sequence shown here is derived from an EMBL/GenBank/DDBJ whole genome shotgun (WGS) entry which is preliminary data.</text>
</comment>
<feature type="binding site" evidence="3">
    <location>
        <position position="83"/>
    </location>
    <ligand>
        <name>Cu cation</name>
        <dbReference type="ChEBI" id="CHEBI:23378"/>
    </ligand>
</feature>
<name>A0A4Q9G4P4_9RHOB</name>